<evidence type="ECO:0000256" key="3">
    <source>
        <dbReference type="ARBA" id="ARBA00022691"/>
    </source>
</evidence>
<keyword evidence="2 4" id="KW-0808">Transferase</keyword>
<evidence type="ECO:0000313" key="5">
    <source>
        <dbReference type="Proteomes" id="UP000316925"/>
    </source>
</evidence>
<protein>
    <submittedName>
        <fullName evidence="4">SAM-dependent methyltransferase</fullName>
    </submittedName>
</protein>
<evidence type="ECO:0000313" key="4">
    <source>
        <dbReference type="EMBL" id="TET93844.1"/>
    </source>
</evidence>
<dbReference type="GO" id="GO:0016279">
    <property type="term" value="F:protein-lysine N-methyltransferase activity"/>
    <property type="evidence" value="ECO:0007669"/>
    <property type="project" value="InterPro"/>
</dbReference>
<dbReference type="PANTHER" id="PTHR13610">
    <property type="entry name" value="METHYLTRANSFERASE DOMAIN-CONTAINING PROTEIN"/>
    <property type="match status" value="1"/>
</dbReference>
<dbReference type="InterPro" id="IPR026170">
    <property type="entry name" value="FAM173A/B"/>
</dbReference>
<accession>A0A523YQS2</accession>
<dbReference type="InterPro" id="IPR029063">
    <property type="entry name" value="SAM-dependent_MTases_sf"/>
</dbReference>
<dbReference type="CDD" id="cd02440">
    <property type="entry name" value="AdoMet_MTases"/>
    <property type="match status" value="1"/>
</dbReference>
<evidence type="ECO:0000256" key="2">
    <source>
        <dbReference type="ARBA" id="ARBA00022679"/>
    </source>
</evidence>
<proteinExistence type="predicted"/>
<keyword evidence="3" id="KW-0949">S-adenosyl-L-methionine</keyword>
<name>A0A523YQS2_UNCAE</name>
<comment type="caution">
    <text evidence="4">The sequence shown here is derived from an EMBL/GenBank/DDBJ whole genome shotgun (WGS) entry which is preliminary data.</text>
</comment>
<keyword evidence="1 4" id="KW-0489">Methyltransferase</keyword>
<dbReference type="GO" id="GO:0032259">
    <property type="term" value="P:methylation"/>
    <property type="evidence" value="ECO:0007669"/>
    <property type="project" value="UniProtKB-KW"/>
</dbReference>
<reference evidence="4 5" key="1">
    <citation type="submission" date="2019-03" db="EMBL/GenBank/DDBJ databases">
        <title>Metabolic potential of uncultured bacteria and archaea associated with petroleum seepage in deep-sea sediments.</title>
        <authorList>
            <person name="Dong X."/>
            <person name="Hubert C."/>
        </authorList>
    </citation>
    <scope>NUCLEOTIDE SEQUENCE [LARGE SCALE GENOMIC DNA]</scope>
    <source>
        <strain evidence="4">E29_bin28</strain>
    </source>
</reference>
<organism evidence="4 5">
    <name type="scientific">Aerophobetes bacterium</name>
    <dbReference type="NCBI Taxonomy" id="2030807"/>
    <lineage>
        <taxon>Bacteria</taxon>
        <taxon>Candidatus Aerophobota</taxon>
    </lineage>
</organism>
<dbReference type="EMBL" id="SOIJ01000063">
    <property type="protein sequence ID" value="TET93844.1"/>
    <property type="molecule type" value="Genomic_DNA"/>
</dbReference>
<dbReference type="PANTHER" id="PTHR13610:SF11">
    <property type="entry name" value="METHYLTRANSFERASE DOMAIN-CONTAINING PROTEIN"/>
    <property type="match status" value="1"/>
</dbReference>
<evidence type="ECO:0000256" key="1">
    <source>
        <dbReference type="ARBA" id="ARBA00022603"/>
    </source>
</evidence>
<dbReference type="SUPFAM" id="SSF53335">
    <property type="entry name" value="S-adenosyl-L-methionine-dependent methyltransferases"/>
    <property type="match status" value="1"/>
</dbReference>
<dbReference type="Gene3D" id="3.40.50.150">
    <property type="entry name" value="Vaccinia Virus protein VP39"/>
    <property type="match status" value="1"/>
</dbReference>
<dbReference type="AlphaFoldDB" id="A0A523YQS2"/>
<sequence length="137" mass="15648">MLSLAEVKPEDIVYDLGCGDGRIIIIATREYGARSIGIEADPFRCLYTWVRIIISGLSKKTGLIWGNFFRKDLSEATIVTLFLSQAANNNLRKKLSQELKPGTRIVSYYWTFNGWRPKKVDRKFGVYLYEIGSETDT</sequence>
<dbReference type="Proteomes" id="UP000316925">
    <property type="component" value="Unassembled WGS sequence"/>
</dbReference>
<gene>
    <name evidence="4" type="ORF">E3J33_01125</name>
</gene>